<dbReference type="OrthoDB" id="1009at2759"/>
<dbReference type="InterPro" id="IPR014029">
    <property type="entry name" value="NADH_UbQ_OxRdtase_49kDa_CS"/>
</dbReference>
<dbReference type="Proteomes" id="UP000494206">
    <property type="component" value="Unassembled WGS sequence"/>
</dbReference>
<evidence type="ECO:0000256" key="2">
    <source>
        <dbReference type="ARBA" id="ARBA00022448"/>
    </source>
</evidence>
<evidence type="ECO:0000259" key="8">
    <source>
        <dbReference type="Pfam" id="PF00346"/>
    </source>
</evidence>
<dbReference type="HAMAP" id="MF_01358">
    <property type="entry name" value="NDH1_NuoD"/>
    <property type="match status" value="1"/>
</dbReference>
<dbReference type="PANTHER" id="PTHR11993:SF10">
    <property type="entry name" value="NADH DEHYDROGENASE [UBIQUINONE] IRON-SULFUR PROTEIN 2, MITOCHONDRIAL"/>
    <property type="match status" value="1"/>
</dbReference>
<keyword evidence="4 7" id="KW-0520">NAD</keyword>
<dbReference type="InterPro" id="IPR029014">
    <property type="entry name" value="NiFe-Hase_large"/>
</dbReference>
<dbReference type="InterPro" id="IPR001135">
    <property type="entry name" value="NADH_Q_OxRdtase_suD"/>
</dbReference>
<comment type="similarity">
    <text evidence="1 7">Belongs to the complex I 49 kDa subunit family.</text>
</comment>
<evidence type="ECO:0000256" key="5">
    <source>
        <dbReference type="ARBA" id="ARBA00030505"/>
    </source>
</evidence>
<comment type="caution">
    <text evidence="9">The sequence shown here is derived from an EMBL/GenBank/DDBJ whole genome shotgun (WGS) entry which is preliminary data.</text>
</comment>
<keyword evidence="2 7" id="KW-0813">Transport</keyword>
<dbReference type="GO" id="GO:0048038">
    <property type="term" value="F:quinone binding"/>
    <property type="evidence" value="ECO:0007669"/>
    <property type="project" value="InterPro"/>
</dbReference>
<keyword evidence="10" id="KW-1185">Reference proteome</keyword>
<evidence type="ECO:0000256" key="1">
    <source>
        <dbReference type="ARBA" id="ARBA00005769"/>
    </source>
</evidence>
<dbReference type="NCBIfam" id="TIGR01962">
    <property type="entry name" value="NuoD"/>
    <property type="match status" value="1"/>
</dbReference>
<dbReference type="Pfam" id="PF00346">
    <property type="entry name" value="Complex1_49kDa"/>
    <property type="match status" value="1"/>
</dbReference>
<evidence type="ECO:0000256" key="7">
    <source>
        <dbReference type="RuleBase" id="RU003685"/>
    </source>
</evidence>
<evidence type="ECO:0000256" key="6">
    <source>
        <dbReference type="ARBA" id="ARBA00031562"/>
    </source>
</evidence>
<name>A0A8S1EEQ3_9PELO</name>
<evidence type="ECO:0000256" key="3">
    <source>
        <dbReference type="ARBA" id="ARBA00022967"/>
    </source>
</evidence>
<dbReference type="EMBL" id="CADEPM010000003">
    <property type="protein sequence ID" value="CAB3402168.1"/>
    <property type="molecule type" value="Genomic_DNA"/>
</dbReference>
<keyword evidence="3 7" id="KW-1278">Translocase</keyword>
<evidence type="ECO:0000256" key="4">
    <source>
        <dbReference type="ARBA" id="ARBA00023027"/>
    </source>
</evidence>
<dbReference type="PROSITE" id="PS00535">
    <property type="entry name" value="COMPLEX1_49K"/>
    <property type="match status" value="1"/>
</dbReference>
<organism evidence="9 10">
    <name type="scientific">Caenorhabditis bovis</name>
    <dbReference type="NCBI Taxonomy" id="2654633"/>
    <lineage>
        <taxon>Eukaryota</taxon>
        <taxon>Metazoa</taxon>
        <taxon>Ecdysozoa</taxon>
        <taxon>Nematoda</taxon>
        <taxon>Chromadorea</taxon>
        <taxon>Rhabditida</taxon>
        <taxon>Rhabditina</taxon>
        <taxon>Rhabditomorpha</taxon>
        <taxon>Rhabditoidea</taxon>
        <taxon>Rhabditidae</taxon>
        <taxon>Peloderinae</taxon>
        <taxon>Caenorhabditis</taxon>
    </lineage>
</organism>
<dbReference type="InterPro" id="IPR022885">
    <property type="entry name" value="NDH1_su_D/H"/>
</dbReference>
<proteinExistence type="inferred from homology"/>
<dbReference type="GO" id="GO:0005739">
    <property type="term" value="C:mitochondrion"/>
    <property type="evidence" value="ECO:0007669"/>
    <property type="project" value="GOC"/>
</dbReference>
<evidence type="ECO:0000313" key="9">
    <source>
        <dbReference type="EMBL" id="CAB3402168.1"/>
    </source>
</evidence>
<feature type="domain" description="NADH-quinone oxidoreductase subunit D" evidence="8">
    <location>
        <begin position="206"/>
        <end position="473"/>
    </location>
</feature>
<reference evidence="9 10" key="1">
    <citation type="submission" date="2020-04" db="EMBL/GenBank/DDBJ databases">
        <authorList>
            <person name="Laetsch R D."/>
            <person name="Stevens L."/>
            <person name="Kumar S."/>
            <person name="Blaxter L. M."/>
        </authorList>
    </citation>
    <scope>NUCLEOTIDE SEQUENCE [LARGE SCALE GENOMIC DNA]</scope>
</reference>
<dbReference type="GO" id="GO:0051287">
    <property type="term" value="F:NAD binding"/>
    <property type="evidence" value="ECO:0007669"/>
    <property type="project" value="InterPro"/>
</dbReference>
<dbReference type="FunFam" id="1.10.645.10:FF:000005">
    <property type="entry name" value="NADH-quinone oxidoreductase subunit D"/>
    <property type="match status" value="1"/>
</dbReference>
<evidence type="ECO:0000313" key="10">
    <source>
        <dbReference type="Proteomes" id="UP000494206"/>
    </source>
</evidence>
<dbReference type="Gene3D" id="1.10.645.10">
    <property type="entry name" value="Cytochrome-c3 Hydrogenase, chain B"/>
    <property type="match status" value="1"/>
</dbReference>
<dbReference type="GO" id="GO:0006120">
    <property type="term" value="P:mitochondrial electron transport, NADH to ubiquinone"/>
    <property type="evidence" value="ECO:0007669"/>
    <property type="project" value="TreeGrafter"/>
</dbReference>
<gene>
    <name evidence="9" type="ORF">CBOVIS_LOCUS4818</name>
</gene>
<dbReference type="GO" id="GO:0016651">
    <property type="term" value="F:oxidoreductase activity, acting on NAD(P)H"/>
    <property type="evidence" value="ECO:0007669"/>
    <property type="project" value="InterPro"/>
</dbReference>
<dbReference type="PANTHER" id="PTHR11993">
    <property type="entry name" value="NADH-UBIQUINONE OXIDOREDUCTASE 49 KDA SUBUNIT"/>
    <property type="match status" value="1"/>
</dbReference>
<accession>A0A8S1EEQ3</accession>
<protein>
    <recommendedName>
        <fullName evidence="5">Complex I-49kD</fullName>
    </recommendedName>
    <alternativeName>
        <fullName evidence="6">NADH-ubiquinone oxidoreductase 49 kDa subunit</fullName>
    </alternativeName>
</protein>
<dbReference type="AlphaFoldDB" id="A0A8S1EEQ3"/>
<sequence length="1218" mass="139463">MLSRALNPVRAGISAAPILVTSKRDSHTIWYPDAKFERQFKTGGTMGKLWMSENISEFDKQIGLDKLEKLAYSEPVMSDVYDGKRREKNLENMILNFGPQHPAAHGVLRLVLKLEGEVIIKAIPHIGLLHRATEKLIEHKTYTQALPYFDRLDYVSMMCNEQAWSLAVEKLLGIDIPPRAKYIRTLFGELTRIQNHIMGITTHALDVGAMTPFFWMFEEREKLFEFSERVSGARMHANYVRPGGVAWDMPIGLMDDIYDWAVKFPARIDELEDMLTENRIWKARTIDIGLVSAADALNWGFTGVMVRGSGIKQDVRKTQPYDAYDQVEFDVPIGIKGDCYDRYLCRIEEMRQSLNIVHQCLNKMPKGEIKTDDYKVSSPKRAEMKENMEALIHHFKFFTEGFQVPPGATYVPIEAPKGEFGVYLVADGTGKPYRCFIRAPGFAHLAAIHDVCYMSLIADIVAVIGTMDIVFGEKKDIGKLVGWIERLEVKPDYLNGKVTVKCLMNPKSVLDVPEGLVVYLSSFPNDEMLIGKSSRYTSLRAIVEKSSPGERLLHLTTSKLNRIDINKLLFLHFVQKESRNWIYDRDRRQFCSIHLAFASLLLSAVSPFRKSQSIEENKNILRIESTAPITHPFTINEYKSKLQNYDVSLSHSSSFSKSEQLFTVNILEIEEENETLKFSLSTDRSSHIWSSQDLWLFPVERENNKESVLSKAGLCDSEETICVQPSYSGSTIIDVVNPKCDLDIKAIVAQIGALKYTGGDFKRYRFKENGKWKNFYQSLLNMALINPDAFEWIEKIPRNKDIKLCLSLDDDDDDSGEVIVEISHISEDSQIVTLEISGFTNTDVDVPLSREIPYYLHVYEPNYDDDDKNDTKTNGMFEFSLRRSEGFHLENGTILKLTKCWSPTGVIEDITNFQFFVVRGSRNGKIENEQIFELEMLPSRHLLRRNEEFTCIRAFYHVELEDSNILALESNWLPVDAKCFDNNQRVKKKTAISNFQISPDSRFLIIALKQLYEEKVDDVEAAPLNSQSTTAYVSKEIKQNVEEADSQVLEEIQESLPEMFDDQSDDIENINPNQSEETLFFDDSDKKVCEDLLIAVSDLFEKDFVEIGFVSVYSFAENNETNSLDLFFSIETFDDDPDIIFAQIDSFVKGKTIILQLDHLVTNSFIVGVIDDIDFEQKKVLLIVDEKKSDMVFLTQWLNFMYFADMQSIYMLTSELSS</sequence>
<dbReference type="SUPFAM" id="SSF56762">
    <property type="entry name" value="HydB/Nqo4-like"/>
    <property type="match status" value="1"/>
</dbReference>
<dbReference type="NCBIfam" id="NF004739">
    <property type="entry name" value="PRK06075.1"/>
    <property type="match status" value="1"/>
</dbReference>